<evidence type="ECO:0000256" key="1">
    <source>
        <dbReference type="ARBA" id="ARBA00022490"/>
    </source>
</evidence>
<dbReference type="GO" id="GO:0008033">
    <property type="term" value="P:tRNA processing"/>
    <property type="evidence" value="ECO:0007669"/>
    <property type="project" value="UniProtKB-UniRule"/>
</dbReference>
<keyword evidence="5 6" id="KW-0819">tRNA processing</keyword>
<dbReference type="CDD" id="cd02440">
    <property type="entry name" value="AdoMet_MTases"/>
    <property type="match status" value="1"/>
</dbReference>
<dbReference type="InterPro" id="IPR025714">
    <property type="entry name" value="Methyltranfer_dom"/>
</dbReference>
<evidence type="ECO:0000256" key="5">
    <source>
        <dbReference type="ARBA" id="ARBA00022694"/>
    </source>
</evidence>
<dbReference type="InterPro" id="IPR050210">
    <property type="entry name" value="tRNA_Adenine-N(6)_MTase"/>
</dbReference>
<evidence type="ECO:0000256" key="3">
    <source>
        <dbReference type="ARBA" id="ARBA00022679"/>
    </source>
</evidence>
<protein>
    <recommendedName>
        <fullName evidence="6">tRNA1(Val) (adenine(37)-N6)-methyltransferase</fullName>
        <ecNumber evidence="6">2.1.1.223</ecNumber>
    </recommendedName>
    <alternativeName>
        <fullName evidence="6">tRNA m6A37 methyltransferase</fullName>
    </alternativeName>
</protein>
<feature type="domain" description="Methyltransferase" evidence="7">
    <location>
        <begin position="41"/>
        <end position="115"/>
    </location>
</feature>
<dbReference type="InterPro" id="IPR029063">
    <property type="entry name" value="SAM-dependent_MTases_sf"/>
</dbReference>
<keyword evidence="4 6" id="KW-0949">S-adenosyl-L-methionine</keyword>
<comment type="subcellular location">
    <subcellularLocation>
        <location evidence="6">Cytoplasm</location>
    </subcellularLocation>
</comment>
<gene>
    <name evidence="8" type="primary">yfiC</name>
    <name evidence="8" type="ORF">PCLFYP37_00707</name>
</gene>
<dbReference type="EMBL" id="CACRUT010000031">
    <property type="protein sequence ID" value="VYU69486.1"/>
    <property type="molecule type" value="Genomic_DNA"/>
</dbReference>
<dbReference type="EC" id="2.1.1.223" evidence="6"/>
<evidence type="ECO:0000256" key="6">
    <source>
        <dbReference type="HAMAP-Rule" id="MF_01872"/>
    </source>
</evidence>
<dbReference type="AlphaFoldDB" id="A0A6N3GYE1"/>
<comment type="function">
    <text evidence="6">Specifically methylates the adenine in position 37 of tRNA(1)(Val) (anticodon cmo5UAC).</text>
</comment>
<comment type="catalytic activity">
    <reaction evidence="6">
        <text>adenosine(37) in tRNA1(Val) + S-adenosyl-L-methionine = N(6)-methyladenosine(37) in tRNA1(Val) + S-adenosyl-L-homocysteine + H(+)</text>
        <dbReference type="Rhea" id="RHEA:43160"/>
        <dbReference type="Rhea" id="RHEA-COMP:10369"/>
        <dbReference type="Rhea" id="RHEA-COMP:10370"/>
        <dbReference type="ChEBI" id="CHEBI:15378"/>
        <dbReference type="ChEBI" id="CHEBI:57856"/>
        <dbReference type="ChEBI" id="CHEBI:59789"/>
        <dbReference type="ChEBI" id="CHEBI:74411"/>
        <dbReference type="ChEBI" id="CHEBI:74449"/>
        <dbReference type="EC" id="2.1.1.223"/>
    </reaction>
</comment>
<dbReference type="HAMAP" id="MF_01872">
    <property type="entry name" value="tRNA_methyltr_YfiC"/>
    <property type="match status" value="1"/>
</dbReference>
<keyword evidence="3 6" id="KW-0808">Transferase</keyword>
<dbReference type="Gene3D" id="3.40.50.150">
    <property type="entry name" value="Vaccinia Virus protein VP39"/>
    <property type="match status" value="1"/>
</dbReference>
<accession>A0A6N3GYE1</accession>
<dbReference type="Pfam" id="PF13847">
    <property type="entry name" value="Methyltransf_31"/>
    <property type="match status" value="1"/>
</dbReference>
<dbReference type="PANTHER" id="PTHR47739">
    <property type="entry name" value="TRNA1(VAL) (ADENINE(37)-N6)-METHYLTRANSFERASE"/>
    <property type="match status" value="1"/>
</dbReference>
<dbReference type="PANTHER" id="PTHR47739:SF1">
    <property type="entry name" value="TRNA1(VAL) (ADENINE(37)-N6)-METHYLTRANSFERASE"/>
    <property type="match status" value="1"/>
</dbReference>
<dbReference type="GO" id="GO:0032259">
    <property type="term" value="P:methylation"/>
    <property type="evidence" value="ECO:0007669"/>
    <property type="project" value="UniProtKB-KW"/>
</dbReference>
<comment type="similarity">
    <text evidence="6">Belongs to the methyltransferase superfamily. tRNA (adenine-N(6)-)-methyltransferase family.</text>
</comment>
<reference evidence="8" key="1">
    <citation type="submission" date="2019-11" db="EMBL/GenBank/DDBJ databases">
        <authorList>
            <person name="Feng L."/>
        </authorList>
    </citation>
    <scope>NUCLEOTIDE SEQUENCE</scope>
    <source>
        <strain evidence="8">PclaraLFYP37</strain>
    </source>
</reference>
<dbReference type="SUPFAM" id="SSF53335">
    <property type="entry name" value="S-adenosyl-L-methionine-dependent methyltransferases"/>
    <property type="match status" value="1"/>
</dbReference>
<dbReference type="RefSeq" id="WP_412441457.1">
    <property type="nucleotide sequence ID" value="NZ_CACRUT010000031.1"/>
</dbReference>
<evidence type="ECO:0000256" key="2">
    <source>
        <dbReference type="ARBA" id="ARBA00022603"/>
    </source>
</evidence>
<evidence type="ECO:0000313" key="8">
    <source>
        <dbReference type="EMBL" id="VYU69486.1"/>
    </source>
</evidence>
<dbReference type="InterPro" id="IPR022882">
    <property type="entry name" value="tRNA_adenine-N6_MeTrfase"/>
</dbReference>
<proteinExistence type="inferred from homology"/>
<evidence type="ECO:0000259" key="7">
    <source>
        <dbReference type="Pfam" id="PF13847"/>
    </source>
</evidence>
<name>A0A6N3GYE1_9BACT</name>
<dbReference type="GO" id="GO:0005737">
    <property type="term" value="C:cytoplasm"/>
    <property type="evidence" value="ECO:0007669"/>
    <property type="project" value="UniProtKB-SubCell"/>
</dbReference>
<organism evidence="8">
    <name type="scientific">Paraprevotella clara</name>
    <dbReference type="NCBI Taxonomy" id="454154"/>
    <lineage>
        <taxon>Bacteria</taxon>
        <taxon>Pseudomonadati</taxon>
        <taxon>Bacteroidota</taxon>
        <taxon>Bacteroidia</taxon>
        <taxon>Bacteroidales</taxon>
        <taxon>Prevotellaceae</taxon>
        <taxon>Paraprevotella</taxon>
    </lineage>
</organism>
<sequence length="236" mass="26771">MAKTHFDFKKFTIYHDKCAMKVGTDGVLLGAWTEVCPDSKYILDIGTGSGLIAIMLAQKCNAYIIGIDIDEEAVNQATDNGKKTPWSQRLHFEVENALTYIPQKKFDLITCNPPFFTNSLQCPGEKRNYARHSDALPFDALIANAYTWLNDGACLNVVLPASSADAFIQMAWERGLNLHKRCMIHSLTESMPKRALLSLKKGSTPYPQTTRLMVRDRNGIYTEEYKKLTEEYYIHF</sequence>
<dbReference type="GO" id="GO:0016430">
    <property type="term" value="F:tRNA (adenine-N6)-methyltransferase activity"/>
    <property type="evidence" value="ECO:0007669"/>
    <property type="project" value="UniProtKB-UniRule"/>
</dbReference>
<evidence type="ECO:0000256" key="4">
    <source>
        <dbReference type="ARBA" id="ARBA00022691"/>
    </source>
</evidence>
<keyword evidence="2 6" id="KW-0489">Methyltransferase</keyword>
<keyword evidence="1 6" id="KW-0963">Cytoplasm</keyword>